<proteinExistence type="inferred from homology"/>
<comment type="catalytic activity">
    <reaction evidence="8 9">
        <text>D-gluconate + ATP = 6-phospho-D-gluconate + ADP + H(+)</text>
        <dbReference type="Rhea" id="RHEA:19433"/>
        <dbReference type="ChEBI" id="CHEBI:15378"/>
        <dbReference type="ChEBI" id="CHEBI:18391"/>
        <dbReference type="ChEBI" id="CHEBI:30616"/>
        <dbReference type="ChEBI" id="CHEBI:58759"/>
        <dbReference type="ChEBI" id="CHEBI:456216"/>
        <dbReference type="EC" id="2.7.1.12"/>
    </reaction>
</comment>
<evidence type="ECO:0000256" key="8">
    <source>
        <dbReference type="ARBA" id="ARBA00048090"/>
    </source>
</evidence>
<evidence type="ECO:0000256" key="9">
    <source>
        <dbReference type="RuleBase" id="RU363066"/>
    </source>
</evidence>
<keyword evidence="11" id="KW-1185">Reference proteome</keyword>
<dbReference type="Gene3D" id="3.40.50.300">
    <property type="entry name" value="P-loop containing nucleotide triphosphate hydrolases"/>
    <property type="match status" value="1"/>
</dbReference>
<comment type="caution">
    <text evidence="10">The sequence shown here is derived from an EMBL/GenBank/DDBJ whole genome shotgun (WGS) entry which is preliminary data.</text>
</comment>
<dbReference type="CDD" id="cd02021">
    <property type="entry name" value="GntK"/>
    <property type="match status" value="1"/>
</dbReference>
<dbReference type="Proteomes" id="UP001055125">
    <property type="component" value="Unassembled WGS sequence"/>
</dbReference>
<dbReference type="EC" id="2.7.1.12" evidence="3 9"/>
<protein>
    <recommendedName>
        <fullName evidence="3 9">Gluconokinase</fullName>
        <ecNumber evidence="3 9">2.7.1.12</ecNumber>
    </recommendedName>
</protein>
<evidence type="ECO:0000256" key="6">
    <source>
        <dbReference type="ARBA" id="ARBA00022777"/>
    </source>
</evidence>
<comment type="pathway">
    <text evidence="1">Carbohydrate acid metabolism.</text>
</comment>
<evidence type="ECO:0000256" key="7">
    <source>
        <dbReference type="ARBA" id="ARBA00022840"/>
    </source>
</evidence>
<name>A0ABQ4S4Y1_9HYPH</name>
<dbReference type="Pfam" id="PF13671">
    <property type="entry name" value="AAA_33"/>
    <property type="match status" value="1"/>
</dbReference>
<organism evidence="10 11">
    <name type="scientific">Methylobacterium iners</name>
    <dbReference type="NCBI Taxonomy" id="418707"/>
    <lineage>
        <taxon>Bacteria</taxon>
        <taxon>Pseudomonadati</taxon>
        <taxon>Pseudomonadota</taxon>
        <taxon>Alphaproteobacteria</taxon>
        <taxon>Hyphomicrobiales</taxon>
        <taxon>Methylobacteriaceae</taxon>
        <taxon>Methylobacterium</taxon>
    </lineage>
</organism>
<keyword evidence="7 9" id="KW-0067">ATP-binding</keyword>
<sequence length="177" mass="18535">MPATAPHSPPRVAVVMGVSGSGKSTVAALVAERLGWVFADGDAFHTPGNIARMQAGLPLEDADRAPWLAALAAWIDARLRDGESGVLVCSALKRAYREVLTRGRPAVRIVYLEGDRTLIAGRLAGRQGHFMPGALLDSQFAILEPPGPAERALVVGIEAPPDTLADRIAASLSASEP</sequence>
<evidence type="ECO:0000256" key="2">
    <source>
        <dbReference type="ARBA" id="ARBA00008420"/>
    </source>
</evidence>
<keyword evidence="4 9" id="KW-0808">Transferase</keyword>
<gene>
    <name evidence="10" type="ORF">OCOJLMKI_4445</name>
</gene>
<dbReference type="RefSeq" id="WP_238246299.1">
    <property type="nucleotide sequence ID" value="NZ_BPQP01000084.1"/>
</dbReference>
<dbReference type="InterPro" id="IPR027417">
    <property type="entry name" value="P-loop_NTPase"/>
</dbReference>
<comment type="similarity">
    <text evidence="2 9">Belongs to the gluconokinase GntK/GntV family.</text>
</comment>
<dbReference type="PANTHER" id="PTHR43442:SF3">
    <property type="entry name" value="GLUCONOKINASE-RELATED"/>
    <property type="match status" value="1"/>
</dbReference>
<evidence type="ECO:0000256" key="1">
    <source>
        <dbReference type="ARBA" id="ARBA00004761"/>
    </source>
</evidence>
<evidence type="ECO:0000313" key="10">
    <source>
        <dbReference type="EMBL" id="GJD97217.1"/>
    </source>
</evidence>
<reference evidence="10" key="1">
    <citation type="journal article" date="2021" name="Front. Microbiol.">
        <title>Comprehensive Comparative Genomics and Phenotyping of Methylobacterium Species.</title>
        <authorList>
            <person name="Alessa O."/>
            <person name="Ogura Y."/>
            <person name="Fujitani Y."/>
            <person name="Takami H."/>
            <person name="Hayashi T."/>
            <person name="Sahin N."/>
            <person name="Tani A."/>
        </authorList>
    </citation>
    <scope>NUCLEOTIDE SEQUENCE</scope>
    <source>
        <strain evidence="10">DSM 19015</strain>
    </source>
</reference>
<dbReference type="PANTHER" id="PTHR43442">
    <property type="entry name" value="GLUCONOKINASE-RELATED"/>
    <property type="match status" value="1"/>
</dbReference>
<evidence type="ECO:0000256" key="5">
    <source>
        <dbReference type="ARBA" id="ARBA00022741"/>
    </source>
</evidence>
<dbReference type="NCBIfam" id="TIGR01313">
    <property type="entry name" value="therm_gnt_kin"/>
    <property type="match status" value="1"/>
</dbReference>
<keyword evidence="5 9" id="KW-0547">Nucleotide-binding</keyword>
<accession>A0ABQ4S4Y1</accession>
<evidence type="ECO:0000256" key="4">
    <source>
        <dbReference type="ARBA" id="ARBA00022679"/>
    </source>
</evidence>
<reference evidence="10" key="2">
    <citation type="submission" date="2021-08" db="EMBL/GenBank/DDBJ databases">
        <authorList>
            <person name="Tani A."/>
            <person name="Ola A."/>
            <person name="Ogura Y."/>
            <person name="Katsura K."/>
            <person name="Hayashi T."/>
        </authorList>
    </citation>
    <scope>NUCLEOTIDE SEQUENCE</scope>
    <source>
        <strain evidence="10">DSM 19015</strain>
    </source>
</reference>
<evidence type="ECO:0000313" key="11">
    <source>
        <dbReference type="Proteomes" id="UP001055125"/>
    </source>
</evidence>
<evidence type="ECO:0000256" key="3">
    <source>
        <dbReference type="ARBA" id="ARBA00012054"/>
    </source>
</evidence>
<dbReference type="EMBL" id="BPQP01000084">
    <property type="protein sequence ID" value="GJD97217.1"/>
    <property type="molecule type" value="Genomic_DNA"/>
</dbReference>
<keyword evidence="6 9" id="KW-0418">Kinase</keyword>
<dbReference type="SUPFAM" id="SSF52540">
    <property type="entry name" value="P-loop containing nucleoside triphosphate hydrolases"/>
    <property type="match status" value="1"/>
</dbReference>
<dbReference type="InterPro" id="IPR006001">
    <property type="entry name" value="Therm_gnt_kin"/>
</dbReference>